<name>A0A6I4P5S8_9MICO</name>
<feature type="non-terminal residue" evidence="3">
    <location>
        <position position="1"/>
    </location>
</feature>
<keyword evidence="2" id="KW-0732">Signal</keyword>
<dbReference type="AlphaFoldDB" id="A0A6I4P5S8"/>
<feature type="region of interest" description="Disordered" evidence="1">
    <location>
        <begin position="29"/>
        <end position="52"/>
    </location>
</feature>
<feature type="compositionally biased region" description="Low complexity" evidence="1">
    <location>
        <begin position="77"/>
        <end position="92"/>
    </location>
</feature>
<keyword evidence="4" id="KW-1185">Reference proteome</keyword>
<evidence type="ECO:0000313" key="4">
    <source>
        <dbReference type="Proteomes" id="UP000438182"/>
    </source>
</evidence>
<sequence length="128" mass="12632">SSTCSSNLLVVALAAAAGAVLLATRGLPAGAPDAVSATTAGTGTGTTGTTGTAATVLSAEWVGDAGRYSLAPAAPTRSEQAGASSRESAGEAPDVDDRGEENPDAEETPTRAADPASWDAYRRPEEAR</sequence>
<proteinExistence type="predicted"/>
<evidence type="ECO:0008006" key="5">
    <source>
        <dbReference type="Google" id="ProtNLM"/>
    </source>
</evidence>
<feature type="compositionally biased region" description="Acidic residues" evidence="1">
    <location>
        <begin position="93"/>
        <end position="107"/>
    </location>
</feature>
<feature type="chain" id="PRO_5039583244" description="Serine/threonine protein kinase" evidence="2">
    <location>
        <begin position="24"/>
        <end position="128"/>
    </location>
</feature>
<protein>
    <recommendedName>
        <fullName evidence="5">Serine/threonine protein kinase</fullName>
    </recommendedName>
</protein>
<feature type="region of interest" description="Disordered" evidence="1">
    <location>
        <begin position="70"/>
        <end position="128"/>
    </location>
</feature>
<dbReference type="Proteomes" id="UP000438182">
    <property type="component" value="Unassembled WGS sequence"/>
</dbReference>
<accession>A0A6I4P5S8</accession>
<feature type="signal peptide" evidence="2">
    <location>
        <begin position="1"/>
        <end position="23"/>
    </location>
</feature>
<evidence type="ECO:0000256" key="1">
    <source>
        <dbReference type="SAM" id="MobiDB-lite"/>
    </source>
</evidence>
<reference evidence="3 4" key="1">
    <citation type="submission" date="2019-12" db="EMBL/GenBank/DDBJ databases">
        <authorList>
            <person name="Kim Y.S."/>
        </authorList>
    </citation>
    <scope>NUCLEOTIDE SEQUENCE [LARGE SCALE GENOMIC DNA]</scope>
    <source>
        <strain evidence="3 4">MMS17-SY077</strain>
    </source>
</reference>
<evidence type="ECO:0000313" key="3">
    <source>
        <dbReference type="EMBL" id="MWC00446.1"/>
    </source>
</evidence>
<gene>
    <name evidence="3" type="ORF">GB864_18070</name>
</gene>
<evidence type="ECO:0000256" key="2">
    <source>
        <dbReference type="SAM" id="SignalP"/>
    </source>
</evidence>
<comment type="caution">
    <text evidence="3">The sequence shown here is derived from an EMBL/GenBank/DDBJ whole genome shotgun (WGS) entry which is preliminary data.</text>
</comment>
<dbReference type="EMBL" id="WSTA01000166">
    <property type="protein sequence ID" value="MWC00446.1"/>
    <property type="molecule type" value="Genomic_DNA"/>
</dbReference>
<organism evidence="3 4">
    <name type="scientific">Agromyces seonyuensis</name>
    <dbReference type="NCBI Taxonomy" id="2662446"/>
    <lineage>
        <taxon>Bacteria</taxon>
        <taxon>Bacillati</taxon>
        <taxon>Actinomycetota</taxon>
        <taxon>Actinomycetes</taxon>
        <taxon>Micrococcales</taxon>
        <taxon>Microbacteriaceae</taxon>
        <taxon>Agromyces</taxon>
    </lineage>
</organism>